<accession>X8E5L4</accession>
<gene>
    <name evidence="1" type="ORF">I553_9156</name>
</gene>
<reference evidence="1" key="1">
    <citation type="submission" date="2014-01" db="EMBL/GenBank/DDBJ databases">
        <authorList>
            <person name="Brown-Elliot B."/>
            <person name="Wallace R."/>
            <person name="Lenaerts A."/>
            <person name="Ordway D."/>
            <person name="DeGroote M.A."/>
            <person name="Parker T."/>
            <person name="Sizemore C."/>
            <person name="Tallon L.J."/>
            <person name="Sadzewicz L.K."/>
            <person name="Sengamalay N."/>
            <person name="Fraser C.M."/>
            <person name="Hine E."/>
            <person name="Shefchek K.A."/>
            <person name="Das S.P."/>
            <person name="Tettelin H."/>
        </authorList>
    </citation>
    <scope>NUCLEOTIDE SEQUENCE [LARGE SCALE GENOMIC DNA]</scope>
    <source>
        <strain evidence="1">4042</strain>
    </source>
</reference>
<dbReference type="AlphaFoldDB" id="X8E5L4"/>
<protein>
    <submittedName>
        <fullName evidence="1">Uncharacterized protein</fullName>
    </submittedName>
</protein>
<dbReference type="EMBL" id="JAOB01000008">
    <property type="protein sequence ID" value="EUA76197.1"/>
    <property type="molecule type" value="Genomic_DNA"/>
</dbReference>
<name>X8E5L4_MYCXE</name>
<evidence type="ECO:0000313" key="1">
    <source>
        <dbReference type="EMBL" id="EUA76197.1"/>
    </source>
</evidence>
<proteinExistence type="predicted"/>
<organism evidence="1">
    <name type="scientific">Mycobacterium xenopi 4042</name>
    <dbReference type="NCBI Taxonomy" id="1299334"/>
    <lineage>
        <taxon>Bacteria</taxon>
        <taxon>Bacillati</taxon>
        <taxon>Actinomycetota</taxon>
        <taxon>Actinomycetes</taxon>
        <taxon>Mycobacteriales</taxon>
        <taxon>Mycobacteriaceae</taxon>
        <taxon>Mycobacterium</taxon>
    </lineage>
</organism>
<dbReference type="PATRIC" id="fig|1299334.3.peg.530"/>
<comment type="caution">
    <text evidence="1">The sequence shown here is derived from an EMBL/GenBank/DDBJ whole genome shotgun (WGS) entry which is preliminary data.</text>
</comment>
<sequence length="39" mass="4026">MGNRVVLTRPVVPVSVPELFAAQVARSPQAVALSCGMCA</sequence>